<dbReference type="PANTHER" id="PTHR10584:SF166">
    <property type="entry name" value="RIBOKINASE"/>
    <property type="match status" value="1"/>
</dbReference>
<name>A0A1F6AP40_9BACT</name>
<keyword evidence="1" id="KW-0808">Transferase</keyword>
<dbReference type="SUPFAM" id="SSF53613">
    <property type="entry name" value="Ribokinase-like"/>
    <property type="match status" value="1"/>
</dbReference>
<dbReference type="InterPro" id="IPR011611">
    <property type="entry name" value="PfkB_dom"/>
</dbReference>
<proteinExistence type="predicted"/>
<accession>A0A1F6AP40</accession>
<protein>
    <recommendedName>
        <fullName evidence="3">Carbohydrate kinase PfkB domain-containing protein</fullName>
    </recommendedName>
</protein>
<dbReference type="InterPro" id="IPR029056">
    <property type="entry name" value="Ribokinase-like"/>
</dbReference>
<dbReference type="InterPro" id="IPR002173">
    <property type="entry name" value="Carboh/pur_kinase_PfkB_CS"/>
</dbReference>
<keyword evidence="2" id="KW-0418">Kinase</keyword>
<feature type="domain" description="Carbohydrate kinase PfkB" evidence="3">
    <location>
        <begin position="188"/>
        <end position="275"/>
    </location>
</feature>
<dbReference type="PROSITE" id="PS00584">
    <property type="entry name" value="PFKB_KINASES_2"/>
    <property type="match status" value="1"/>
</dbReference>
<sequence length="275" mass="30164">MLKRYYKISCLGGCTVDDYVSLKKKKPGGGGLNASVHFKKILPTAKISVLGAIGKDKNSSVILKACKNYAILTSNLQLLNGKTSIQHIKNDSSGEKVFFNFVAGVIDVAKPTPDDLSFLATQDLLLGVLFTQIEPFLKSVIKRKWPGKVAIDFMSLADYNYSTEIVKNYINNFDIGFLGLSNVKPDLIYQVTDLAKKYKKLLVVTLAEKGSLAFIGNKKYQQNAMPVKKIVDTTGAGDAFISAFLSEHLQSRNVAKSLYQGSVYASKIIQKYGAI</sequence>
<evidence type="ECO:0000313" key="4">
    <source>
        <dbReference type="EMBL" id="OGG26449.1"/>
    </source>
</evidence>
<comment type="caution">
    <text evidence="4">The sequence shown here is derived from an EMBL/GenBank/DDBJ whole genome shotgun (WGS) entry which is preliminary data.</text>
</comment>
<evidence type="ECO:0000256" key="2">
    <source>
        <dbReference type="ARBA" id="ARBA00022777"/>
    </source>
</evidence>
<dbReference type="EMBL" id="MFJR01000009">
    <property type="protein sequence ID" value="OGG26449.1"/>
    <property type="molecule type" value="Genomic_DNA"/>
</dbReference>
<evidence type="ECO:0000313" key="5">
    <source>
        <dbReference type="Proteomes" id="UP000176609"/>
    </source>
</evidence>
<dbReference type="AlphaFoldDB" id="A0A1F6AP40"/>
<dbReference type="GO" id="GO:0016301">
    <property type="term" value="F:kinase activity"/>
    <property type="evidence" value="ECO:0007669"/>
    <property type="project" value="UniProtKB-KW"/>
</dbReference>
<organism evidence="4 5">
    <name type="scientific">Candidatus Gottesmanbacteria bacterium RIFCSPLOWO2_01_FULL_39_12b</name>
    <dbReference type="NCBI Taxonomy" id="1798388"/>
    <lineage>
        <taxon>Bacteria</taxon>
        <taxon>Candidatus Gottesmaniibacteriota</taxon>
    </lineage>
</organism>
<gene>
    <name evidence="4" type="ORF">A2960_06245</name>
</gene>
<feature type="domain" description="Carbohydrate kinase PfkB" evidence="3">
    <location>
        <begin position="24"/>
        <end position="116"/>
    </location>
</feature>
<dbReference type="Pfam" id="PF00294">
    <property type="entry name" value="PfkB"/>
    <property type="match status" value="2"/>
</dbReference>
<dbReference type="Proteomes" id="UP000176609">
    <property type="component" value="Unassembled WGS sequence"/>
</dbReference>
<evidence type="ECO:0000256" key="1">
    <source>
        <dbReference type="ARBA" id="ARBA00022679"/>
    </source>
</evidence>
<reference evidence="4 5" key="1">
    <citation type="journal article" date="2016" name="Nat. Commun.">
        <title>Thousands of microbial genomes shed light on interconnected biogeochemical processes in an aquifer system.</title>
        <authorList>
            <person name="Anantharaman K."/>
            <person name="Brown C.T."/>
            <person name="Hug L.A."/>
            <person name="Sharon I."/>
            <person name="Castelle C.J."/>
            <person name="Probst A.J."/>
            <person name="Thomas B.C."/>
            <person name="Singh A."/>
            <person name="Wilkins M.J."/>
            <person name="Karaoz U."/>
            <person name="Brodie E.L."/>
            <person name="Williams K.H."/>
            <person name="Hubbard S.S."/>
            <person name="Banfield J.F."/>
        </authorList>
    </citation>
    <scope>NUCLEOTIDE SEQUENCE [LARGE SCALE GENOMIC DNA]</scope>
</reference>
<evidence type="ECO:0000259" key="3">
    <source>
        <dbReference type="Pfam" id="PF00294"/>
    </source>
</evidence>
<dbReference type="PANTHER" id="PTHR10584">
    <property type="entry name" value="SUGAR KINASE"/>
    <property type="match status" value="1"/>
</dbReference>
<dbReference type="Gene3D" id="3.40.1190.20">
    <property type="match status" value="1"/>
</dbReference>